<dbReference type="Gene3D" id="3.80.10.10">
    <property type="entry name" value="Ribonuclease Inhibitor"/>
    <property type="match status" value="1"/>
</dbReference>
<name>A0A5A8DMC6_CAFRO</name>
<dbReference type="EMBL" id="VLTL01000040">
    <property type="protein sequence ID" value="KAA0166378.1"/>
    <property type="molecule type" value="Genomic_DNA"/>
</dbReference>
<protein>
    <submittedName>
        <fullName evidence="1">Uncharacterized protein</fullName>
    </submittedName>
</protein>
<reference evidence="1 2" key="1">
    <citation type="submission" date="2019-07" db="EMBL/GenBank/DDBJ databases">
        <title>Genomes of Cafeteria roenbergensis.</title>
        <authorList>
            <person name="Fischer M.G."/>
            <person name="Hackl T."/>
            <person name="Roman M."/>
        </authorList>
    </citation>
    <scope>NUCLEOTIDE SEQUENCE [LARGE SCALE GENOMIC DNA]</scope>
    <source>
        <strain evidence="1 2">RCC970-E3</strain>
    </source>
</reference>
<dbReference type="Proteomes" id="UP000324907">
    <property type="component" value="Unassembled WGS sequence"/>
</dbReference>
<dbReference type="AlphaFoldDB" id="A0A5A8DMC6"/>
<dbReference type="SUPFAM" id="SSF52047">
    <property type="entry name" value="RNI-like"/>
    <property type="match status" value="1"/>
</dbReference>
<organism evidence="1 2">
    <name type="scientific">Cafeteria roenbergensis</name>
    <name type="common">Marine flagellate</name>
    <dbReference type="NCBI Taxonomy" id="33653"/>
    <lineage>
        <taxon>Eukaryota</taxon>
        <taxon>Sar</taxon>
        <taxon>Stramenopiles</taxon>
        <taxon>Bigyra</taxon>
        <taxon>Opalozoa</taxon>
        <taxon>Bicosoecida</taxon>
        <taxon>Cafeteriaceae</taxon>
        <taxon>Cafeteria</taxon>
    </lineage>
</organism>
<accession>A0A5A8DMC6</accession>
<proteinExistence type="predicted"/>
<dbReference type="InterPro" id="IPR032675">
    <property type="entry name" value="LRR_dom_sf"/>
</dbReference>
<gene>
    <name evidence="1" type="ORF">FNF28_03147</name>
</gene>
<sequence length="990" mass="104965">MDAPKGPLAGDAATAADAIRELVRRSGSPGLEAAVEGVPDEQVEQTVAWSLDGVDREALLRAGAEEVLRGRAPELLRAVRTAVDEWEVAMLCSTASELYLDACLESLDMAGQCLGNAGAVVLAGALSVSDSVTELCVYGTMIGVEGAEAFGEALKRLGVAHAVSVDVVLGDNLGPLLPARLVTHLEATGAAVSVQATGKCGGSSDLCLAFGSSPASRAVIGPELLAQAGAEGFVVSDGRLAGSGSGRLIAVDGNPGQLPRVGDPSPSAGAAYGAYAVLERVGFGFVHAFQPVIPSSLAFAASFAPPTPQVTVESPKWPVRSWHYHTEHPLELTDFLQGFDASCAGVNASAAPHCAFNESWESMFPDMLRFVDWLLAARQNRLEWIPLLNWQWGDQGTSPQRLARFRNITATLHAAGLLAVVDVPVAERQQNAWYMTNATGSIAECEADIASHIDQWAAAGFDVLATESGFSEFTHPACDVMLALLNFTADYASDAYGMPAYVKAHCSTGQSCPNFTDPRTGQPIDFNFLPALGSPRLNVMPHTVQVYSRDDPAGDSYGNANLTYMFDFATWLAERSTARGDGREVVWHGESAYWVNYDIDVGLALGPLYGERRLNDLRWLAAQQAASGGGMAALRGQNVFASGSPWSYWVGNTVAARAAWDPQAAGLTQEQAFAAALDPVAAALFFGSDQGEMPAQRLKAVLGKVVTDHRQLLVLGNATGVPAPPPGPQGTTYRNGMAYLGGADTWSTVETLVQGHSTQPKRVFLAAVTNWTKGQGAPPGYLDVLAPLLRALRSMTAAHLVEVASLAPMVRPEAAELFADLVAAFNMTALRAAQVEAVYEAASPSSSNTTRHAALGRALLAIRAAGAVVAANEPRYGVSSERVAGWRGTPTSYGYGFLWTVRSLMYMWRDYGLATAVTALAEQGEVQIERLSPCYMNINDPLLIGLGSNELQELGDWARREAEKTGIDWVKALGNCLAQPDAEPQYPRDL</sequence>
<comment type="caution">
    <text evidence="1">The sequence shown here is derived from an EMBL/GenBank/DDBJ whole genome shotgun (WGS) entry which is preliminary data.</text>
</comment>
<evidence type="ECO:0000313" key="2">
    <source>
        <dbReference type="Proteomes" id="UP000324907"/>
    </source>
</evidence>
<evidence type="ECO:0000313" key="1">
    <source>
        <dbReference type="EMBL" id="KAA0166378.1"/>
    </source>
</evidence>